<dbReference type="GO" id="GO:0016301">
    <property type="term" value="F:kinase activity"/>
    <property type="evidence" value="ECO:0007669"/>
    <property type="project" value="UniProtKB-KW"/>
</dbReference>
<name>A0ABS2RB73_9BACI</name>
<dbReference type="PIRSF" id="PIRSF015034">
    <property type="entry name" value="YacH"/>
    <property type="match status" value="1"/>
</dbReference>
<keyword evidence="3" id="KW-0808">Transferase</keyword>
<evidence type="ECO:0000313" key="4">
    <source>
        <dbReference type="Proteomes" id="UP000823485"/>
    </source>
</evidence>
<protein>
    <submittedName>
        <fullName evidence="3">Protein arginine kinase activator</fullName>
    </submittedName>
</protein>
<accession>A0ABS2RB73</accession>
<dbReference type="InterPro" id="IPR025542">
    <property type="entry name" value="YacH"/>
</dbReference>
<proteinExistence type="predicted"/>
<dbReference type="Gene3D" id="4.10.860.10">
    <property type="entry name" value="UVR domain"/>
    <property type="match status" value="1"/>
</dbReference>
<dbReference type="SUPFAM" id="SSF46600">
    <property type="entry name" value="C-terminal UvrC-binding domain of UvrB"/>
    <property type="match status" value="1"/>
</dbReference>
<evidence type="ECO:0000313" key="3">
    <source>
        <dbReference type="EMBL" id="MBM7716898.1"/>
    </source>
</evidence>
<reference evidence="3 4" key="1">
    <citation type="submission" date="2021-01" db="EMBL/GenBank/DDBJ databases">
        <title>Genomic Encyclopedia of Type Strains, Phase IV (KMG-IV): sequencing the most valuable type-strain genomes for metagenomic binning, comparative biology and taxonomic classification.</title>
        <authorList>
            <person name="Goeker M."/>
        </authorList>
    </citation>
    <scope>NUCLEOTIDE SEQUENCE [LARGE SCALE GENOMIC DNA]</scope>
    <source>
        <strain evidence="3 4">DSM 105453</strain>
    </source>
</reference>
<feature type="coiled-coil region" evidence="1">
    <location>
        <begin position="155"/>
        <end position="182"/>
    </location>
</feature>
<evidence type="ECO:0000256" key="1">
    <source>
        <dbReference type="SAM" id="Coils"/>
    </source>
</evidence>
<dbReference type="InterPro" id="IPR036876">
    <property type="entry name" value="UVR_dom_sf"/>
</dbReference>
<dbReference type="InterPro" id="IPR001943">
    <property type="entry name" value="UVR_dom"/>
</dbReference>
<keyword evidence="4" id="KW-1185">Reference proteome</keyword>
<dbReference type="PANTHER" id="PTHR38430:SF1">
    <property type="entry name" value="PROTEIN-ARGININE KINASE ACTIVATOR PROTEIN"/>
    <property type="match status" value="1"/>
</dbReference>
<dbReference type="Pfam" id="PF02151">
    <property type="entry name" value="UVR"/>
    <property type="match status" value="1"/>
</dbReference>
<feature type="domain" description="UVR" evidence="2">
    <location>
        <begin position="140"/>
        <end position="175"/>
    </location>
</feature>
<keyword evidence="1" id="KW-0175">Coiled coil</keyword>
<keyword evidence="3" id="KW-0418">Kinase</keyword>
<dbReference type="PROSITE" id="PS50151">
    <property type="entry name" value="UVR"/>
    <property type="match status" value="1"/>
</dbReference>
<dbReference type="PANTHER" id="PTHR38430">
    <property type="entry name" value="PROTEIN-ARGININE KINASE ACTIVATOR PROTEIN"/>
    <property type="match status" value="1"/>
</dbReference>
<gene>
    <name evidence="3" type="ORF">JOC94_003922</name>
</gene>
<organism evidence="3 4">
    <name type="scientific">Siminovitchia thermophila</name>
    <dbReference type="NCBI Taxonomy" id="1245522"/>
    <lineage>
        <taxon>Bacteria</taxon>
        <taxon>Bacillati</taxon>
        <taxon>Bacillota</taxon>
        <taxon>Bacilli</taxon>
        <taxon>Bacillales</taxon>
        <taxon>Bacillaceae</taxon>
        <taxon>Siminovitchia</taxon>
    </lineage>
</organism>
<dbReference type="Proteomes" id="UP000823485">
    <property type="component" value="Unassembled WGS sequence"/>
</dbReference>
<dbReference type="EMBL" id="JAFBFH010000035">
    <property type="protein sequence ID" value="MBM7716898.1"/>
    <property type="molecule type" value="Genomic_DNA"/>
</dbReference>
<sequence>MAIMVCQECKERPASLHFTKVVNGEKTVIQLCERCAQEKGELYLLQGGTGFSINDMLAGLLNIDPAYQQAAPESISGGVLQCEVCKMTYPQFAKVGRFGCANCYKTFRHQLAPIIKRLHSGNMAHGGKVPTRIGGSLHLKKEIELLKEKLGFLVRQEEFEKAAEVRDQIRSLEKKLHEGEDKSE</sequence>
<comment type="caution">
    <text evidence="3">The sequence shown here is derived from an EMBL/GenBank/DDBJ whole genome shotgun (WGS) entry which is preliminary data.</text>
</comment>
<evidence type="ECO:0000259" key="2">
    <source>
        <dbReference type="PROSITE" id="PS50151"/>
    </source>
</evidence>